<accession>A0ABP5LY77</accession>
<name>A0ABP5LY77_9ACTN</name>
<keyword evidence="2" id="KW-1185">Reference proteome</keyword>
<proteinExistence type="predicted"/>
<sequence>MNYRVELHSTALAQIAGLPPVAFDALVTSLADVAERPWDAMALANDEPEYRQVIFGTYGLVSFYVDDTAEIIRVFDITWTG</sequence>
<protein>
    <recommendedName>
        <fullName evidence="3">Type II toxin-antitoxin system RelE/ParE family toxin</fullName>
    </recommendedName>
</protein>
<comment type="caution">
    <text evidence="1">The sequence shown here is derived from an EMBL/GenBank/DDBJ whole genome shotgun (WGS) entry which is preliminary data.</text>
</comment>
<dbReference type="EMBL" id="BAAAMR010000072">
    <property type="protein sequence ID" value="GAA2156352.1"/>
    <property type="molecule type" value="Genomic_DNA"/>
</dbReference>
<reference evidence="2" key="1">
    <citation type="journal article" date="2019" name="Int. J. Syst. Evol. Microbiol.">
        <title>The Global Catalogue of Microorganisms (GCM) 10K type strain sequencing project: providing services to taxonomists for standard genome sequencing and annotation.</title>
        <authorList>
            <consortium name="The Broad Institute Genomics Platform"/>
            <consortium name="The Broad Institute Genome Sequencing Center for Infectious Disease"/>
            <person name="Wu L."/>
            <person name="Ma J."/>
        </authorList>
    </citation>
    <scope>NUCLEOTIDE SEQUENCE [LARGE SCALE GENOMIC DNA]</scope>
    <source>
        <strain evidence="2">JCM 13850</strain>
    </source>
</reference>
<evidence type="ECO:0008006" key="3">
    <source>
        <dbReference type="Google" id="ProtNLM"/>
    </source>
</evidence>
<gene>
    <name evidence="1" type="ORF">GCM10009727_64960</name>
</gene>
<organism evidence="1 2">
    <name type="scientific">Actinomadura napierensis</name>
    <dbReference type="NCBI Taxonomy" id="267854"/>
    <lineage>
        <taxon>Bacteria</taxon>
        <taxon>Bacillati</taxon>
        <taxon>Actinomycetota</taxon>
        <taxon>Actinomycetes</taxon>
        <taxon>Streptosporangiales</taxon>
        <taxon>Thermomonosporaceae</taxon>
        <taxon>Actinomadura</taxon>
    </lineage>
</organism>
<dbReference type="RefSeq" id="WP_344275956.1">
    <property type="nucleotide sequence ID" value="NZ_BAAAMR010000072.1"/>
</dbReference>
<evidence type="ECO:0000313" key="1">
    <source>
        <dbReference type="EMBL" id="GAA2156352.1"/>
    </source>
</evidence>
<dbReference type="Proteomes" id="UP001501020">
    <property type="component" value="Unassembled WGS sequence"/>
</dbReference>
<evidence type="ECO:0000313" key="2">
    <source>
        <dbReference type="Proteomes" id="UP001501020"/>
    </source>
</evidence>